<gene>
    <name evidence="2" type="primary">Acey_s0267.g756</name>
    <name evidence="2" type="ORF">Y032_0267g756</name>
</gene>
<dbReference type="Proteomes" id="UP000024635">
    <property type="component" value="Unassembled WGS sequence"/>
</dbReference>
<dbReference type="EMBL" id="JARK01001603">
    <property type="protein sequence ID" value="EYB87176.1"/>
    <property type="molecule type" value="Genomic_DNA"/>
</dbReference>
<dbReference type="SUPFAM" id="SSF82771">
    <property type="entry name" value="GIY-YIG endonuclease"/>
    <property type="match status" value="1"/>
</dbReference>
<dbReference type="AlphaFoldDB" id="A0A016S9U2"/>
<reference evidence="3" key="1">
    <citation type="journal article" date="2015" name="Nat. Genet.">
        <title>The genome and transcriptome of the zoonotic hookworm Ancylostoma ceylanicum identify infection-specific gene families.</title>
        <authorList>
            <person name="Schwarz E.M."/>
            <person name="Hu Y."/>
            <person name="Antoshechkin I."/>
            <person name="Miller M.M."/>
            <person name="Sternberg P.W."/>
            <person name="Aroian R.V."/>
        </authorList>
    </citation>
    <scope>NUCLEOTIDE SEQUENCE</scope>
    <source>
        <strain evidence="3">HY135</strain>
    </source>
</reference>
<evidence type="ECO:0000313" key="3">
    <source>
        <dbReference type="Proteomes" id="UP000024635"/>
    </source>
</evidence>
<comment type="caution">
    <text evidence="2">The sequence shown here is derived from an EMBL/GenBank/DDBJ whole genome shotgun (WGS) entry which is preliminary data.</text>
</comment>
<feature type="domain" description="GIY-YIG" evidence="1">
    <location>
        <begin position="87"/>
        <end position="173"/>
    </location>
</feature>
<evidence type="ECO:0000259" key="1">
    <source>
        <dbReference type="Pfam" id="PF01541"/>
    </source>
</evidence>
<protein>
    <recommendedName>
        <fullName evidence="1">GIY-YIG domain-containing protein</fullName>
    </recommendedName>
</protein>
<dbReference type="Gene3D" id="3.40.1440.10">
    <property type="entry name" value="GIY-YIG endonuclease"/>
    <property type="match status" value="1"/>
</dbReference>
<sequence>MKTLRINVHKNKILEVVLKPWGAAHFGNGQWWLRKGSEPANKAKVVEIPLHNLKRTPIRNRPYDRLCMVPDCVICPEGKQKDCMCAGVVYLITCKECEDEYIGETARPLCTRVEEHLQAKAKFCPSNALGSHRLNYHEGVDFEMKVMILAYESQISARETLEALWINIKTPKMNRKEECSSITRELAPYLQILF</sequence>
<dbReference type="Pfam" id="PF01541">
    <property type="entry name" value="GIY-YIG"/>
    <property type="match status" value="1"/>
</dbReference>
<keyword evidence="3" id="KW-1185">Reference proteome</keyword>
<evidence type="ECO:0000313" key="2">
    <source>
        <dbReference type="EMBL" id="EYB87176.1"/>
    </source>
</evidence>
<dbReference type="InterPro" id="IPR035901">
    <property type="entry name" value="GIY-YIG_endonuc_sf"/>
</dbReference>
<dbReference type="InterPro" id="IPR000305">
    <property type="entry name" value="GIY-YIG_endonuc"/>
</dbReference>
<name>A0A016S9U2_9BILA</name>
<dbReference type="OrthoDB" id="10057701at2759"/>
<accession>A0A016S9U2</accession>
<organism evidence="2 3">
    <name type="scientific">Ancylostoma ceylanicum</name>
    <dbReference type="NCBI Taxonomy" id="53326"/>
    <lineage>
        <taxon>Eukaryota</taxon>
        <taxon>Metazoa</taxon>
        <taxon>Ecdysozoa</taxon>
        <taxon>Nematoda</taxon>
        <taxon>Chromadorea</taxon>
        <taxon>Rhabditida</taxon>
        <taxon>Rhabditina</taxon>
        <taxon>Rhabditomorpha</taxon>
        <taxon>Strongyloidea</taxon>
        <taxon>Ancylostomatidae</taxon>
        <taxon>Ancylostomatinae</taxon>
        <taxon>Ancylostoma</taxon>
    </lineage>
</organism>
<proteinExistence type="predicted"/>